<reference evidence="2" key="2">
    <citation type="submission" date="2020-09" db="EMBL/GenBank/DDBJ databases">
        <authorList>
            <person name="Sun Q."/>
            <person name="Ohkuma M."/>
        </authorList>
    </citation>
    <scope>NUCLEOTIDE SEQUENCE</scope>
    <source>
        <strain evidence="2">JCM 3276</strain>
    </source>
</reference>
<dbReference type="EMBL" id="BMRB01000002">
    <property type="protein sequence ID" value="GGS32571.1"/>
    <property type="molecule type" value="Genomic_DNA"/>
</dbReference>
<feature type="domain" description="SnoaL-like" evidence="1">
    <location>
        <begin position="7"/>
        <end position="109"/>
    </location>
</feature>
<dbReference type="InterPro" id="IPR037401">
    <property type="entry name" value="SnoaL-like"/>
</dbReference>
<dbReference type="SUPFAM" id="SSF54427">
    <property type="entry name" value="NTF2-like"/>
    <property type="match status" value="1"/>
</dbReference>
<name>A0A918LD68_9PSEU</name>
<dbReference type="Gene3D" id="3.10.450.50">
    <property type="match status" value="1"/>
</dbReference>
<comment type="caution">
    <text evidence="2">The sequence shown here is derived from an EMBL/GenBank/DDBJ whole genome shotgun (WGS) entry which is preliminary data.</text>
</comment>
<dbReference type="PANTHER" id="PTHR41252">
    <property type="entry name" value="BLR2505 PROTEIN"/>
    <property type="match status" value="1"/>
</dbReference>
<evidence type="ECO:0000313" key="2">
    <source>
        <dbReference type="EMBL" id="GGS32571.1"/>
    </source>
</evidence>
<evidence type="ECO:0000313" key="3">
    <source>
        <dbReference type="Proteomes" id="UP000660680"/>
    </source>
</evidence>
<dbReference type="PANTHER" id="PTHR41252:SF1">
    <property type="entry name" value="BLR2505 PROTEIN"/>
    <property type="match status" value="1"/>
</dbReference>
<dbReference type="RefSeq" id="WP_189210855.1">
    <property type="nucleotide sequence ID" value="NZ_BMRB01000002.1"/>
</dbReference>
<organism evidence="2 3">
    <name type="scientific">Actinokineospora fastidiosa</name>
    <dbReference type="NCBI Taxonomy" id="1816"/>
    <lineage>
        <taxon>Bacteria</taxon>
        <taxon>Bacillati</taxon>
        <taxon>Actinomycetota</taxon>
        <taxon>Actinomycetes</taxon>
        <taxon>Pseudonocardiales</taxon>
        <taxon>Pseudonocardiaceae</taxon>
        <taxon>Actinokineospora</taxon>
    </lineage>
</organism>
<dbReference type="Pfam" id="PF12680">
    <property type="entry name" value="SnoaL_2"/>
    <property type="match status" value="1"/>
</dbReference>
<accession>A0A918LD68</accession>
<evidence type="ECO:0000259" key="1">
    <source>
        <dbReference type="Pfam" id="PF12680"/>
    </source>
</evidence>
<dbReference type="InterPro" id="IPR032710">
    <property type="entry name" value="NTF2-like_dom_sf"/>
</dbReference>
<reference evidence="2" key="1">
    <citation type="journal article" date="2014" name="Int. J. Syst. Evol. Microbiol.">
        <title>Complete genome sequence of Corynebacterium casei LMG S-19264T (=DSM 44701T), isolated from a smear-ripened cheese.</title>
        <authorList>
            <consortium name="US DOE Joint Genome Institute (JGI-PGF)"/>
            <person name="Walter F."/>
            <person name="Albersmeier A."/>
            <person name="Kalinowski J."/>
            <person name="Ruckert C."/>
        </authorList>
    </citation>
    <scope>NUCLEOTIDE SEQUENCE</scope>
    <source>
        <strain evidence="2">JCM 3276</strain>
    </source>
</reference>
<sequence length="123" mass="12975">MTLLSTVRAHYAASARGDLAGMLAPITETSRWTEAAGSEYAGVYTGPDAVRAGVFERIGADWAEFAATVDEVVDGGDIVVAIGNYTGVRRGTGRAVEARFAHIWRLADGVVSFEQVADTARLA</sequence>
<dbReference type="AlphaFoldDB" id="A0A918LD68"/>
<protein>
    <recommendedName>
        <fullName evidence="1">SnoaL-like domain-containing protein</fullName>
    </recommendedName>
</protein>
<proteinExistence type="predicted"/>
<gene>
    <name evidence="2" type="ORF">GCM10010171_28180</name>
</gene>
<dbReference type="Proteomes" id="UP000660680">
    <property type="component" value="Unassembled WGS sequence"/>
</dbReference>
<keyword evidence="3" id="KW-1185">Reference proteome</keyword>